<dbReference type="EMBL" id="JAEPES010000003">
    <property type="protein sequence ID" value="MBK4347680.1"/>
    <property type="molecule type" value="Genomic_DNA"/>
</dbReference>
<proteinExistence type="predicted"/>
<reference evidence="1" key="1">
    <citation type="submission" date="2021-01" db="EMBL/GenBank/DDBJ databases">
        <title>Lacisediminihabitans sp. nov. strain G11-30, isolated from Antarctic Soil.</title>
        <authorList>
            <person name="Li J."/>
        </authorList>
    </citation>
    <scope>NUCLEOTIDE SEQUENCE</scope>
    <source>
        <strain evidence="1">G11-30</strain>
    </source>
</reference>
<comment type="caution">
    <text evidence="1">The sequence shown here is derived from an EMBL/GenBank/DDBJ whole genome shotgun (WGS) entry which is preliminary data.</text>
</comment>
<evidence type="ECO:0000313" key="1">
    <source>
        <dbReference type="EMBL" id="MBK4347680.1"/>
    </source>
</evidence>
<dbReference type="AlphaFoldDB" id="A0A934SLS0"/>
<accession>A0A934SLS0</accession>
<evidence type="ECO:0000313" key="2">
    <source>
        <dbReference type="Proteomes" id="UP000636458"/>
    </source>
</evidence>
<name>A0A934SLS0_9MICO</name>
<protein>
    <submittedName>
        <fullName evidence="1">Uncharacterized protein</fullName>
    </submittedName>
</protein>
<sequence length="228" mass="25019">MVSEDENSDFLLLCLDPDGVLARQDAIINGRGLLRDIDVILERTLDGGGDGRPSFAVMLVIRVAVSLVDGIDTLLPGNAYAASALVRQLVEVEYLAWACAHDPDEAVDWLKSDSEARRKRWQPRHLRERSAGHFDTKDYADHCEAGGHPTPSGILTLNGATQANPEFVAMPEVTRYETVLHFVAICDYLTHALPDDLAESDSLRSRAHAISGAWRKADPVAAWRPPKA</sequence>
<organism evidence="1 2">
    <name type="scientific">Lacisediminihabitans changchengi</name>
    <dbReference type="NCBI Taxonomy" id="2787634"/>
    <lineage>
        <taxon>Bacteria</taxon>
        <taxon>Bacillati</taxon>
        <taxon>Actinomycetota</taxon>
        <taxon>Actinomycetes</taxon>
        <taxon>Micrococcales</taxon>
        <taxon>Microbacteriaceae</taxon>
        <taxon>Lacisediminihabitans</taxon>
    </lineage>
</organism>
<dbReference type="Proteomes" id="UP000636458">
    <property type="component" value="Unassembled WGS sequence"/>
</dbReference>
<gene>
    <name evidence="1" type="ORF">IV501_08550</name>
</gene>
<keyword evidence="2" id="KW-1185">Reference proteome</keyword>
<dbReference type="RefSeq" id="WP_200556254.1">
    <property type="nucleotide sequence ID" value="NZ_JAEPES010000003.1"/>
</dbReference>